<gene>
    <name evidence="6" type="ORF">ROLI_002190</name>
</gene>
<dbReference type="Proteomes" id="UP001318682">
    <property type="component" value="Chromosome"/>
</dbReference>
<dbReference type="InterPro" id="IPR012318">
    <property type="entry name" value="HTH_CRP"/>
</dbReference>
<keyword evidence="2" id="KW-0238">DNA-binding</keyword>
<accession>A0ABZ2BQH7</accession>
<dbReference type="RefSeq" id="WP_187428095.1">
    <property type="nucleotide sequence ID" value="NZ_CP143423.1"/>
</dbReference>
<evidence type="ECO:0000256" key="1">
    <source>
        <dbReference type="ARBA" id="ARBA00023015"/>
    </source>
</evidence>
<dbReference type="PANTHER" id="PTHR24567:SF74">
    <property type="entry name" value="HTH-TYPE TRANSCRIPTIONAL REGULATOR ARCR"/>
    <property type="match status" value="1"/>
</dbReference>
<dbReference type="EMBL" id="CP143423">
    <property type="protein sequence ID" value="WVX47154.1"/>
    <property type="molecule type" value="Genomic_DNA"/>
</dbReference>
<dbReference type="Gene3D" id="1.10.10.10">
    <property type="entry name" value="Winged helix-like DNA-binding domain superfamily/Winged helix DNA-binding domain"/>
    <property type="match status" value="1"/>
</dbReference>
<dbReference type="InterPro" id="IPR050397">
    <property type="entry name" value="Env_Response_Regulators"/>
</dbReference>
<keyword evidence="1" id="KW-0805">Transcription regulation</keyword>
<dbReference type="InterPro" id="IPR000595">
    <property type="entry name" value="cNMP-bd_dom"/>
</dbReference>
<dbReference type="Pfam" id="PF00027">
    <property type="entry name" value="cNMP_binding"/>
    <property type="match status" value="1"/>
</dbReference>
<evidence type="ECO:0008006" key="8">
    <source>
        <dbReference type="Google" id="ProtNLM"/>
    </source>
</evidence>
<dbReference type="InterPro" id="IPR014710">
    <property type="entry name" value="RmlC-like_jellyroll"/>
</dbReference>
<dbReference type="SUPFAM" id="SSF46785">
    <property type="entry name" value="Winged helix' DNA-binding domain"/>
    <property type="match status" value="1"/>
</dbReference>
<proteinExistence type="predicted"/>
<reference evidence="6 7" key="1">
    <citation type="submission" date="2015-07" db="EMBL/GenBank/DDBJ databases">
        <authorList>
            <person name="Voget S."/>
            <person name="Dogs M."/>
            <person name="Brinkhoff T.H."/>
            <person name="Daniel R."/>
        </authorList>
    </citation>
    <scope>NUCLEOTIDE SEQUENCE [LARGE SCALE GENOMIC DNA]</scope>
    <source>
        <strain evidence="6 7">B14</strain>
    </source>
</reference>
<sequence length="230" mass="25572">MDAAFLNDHDREALRHSTLCSAMNEDELSSVMASGRILNLGRSEYLFEQGERAHNLFLILDGWAQITRDECDGTHTLIETFHRGDCLAEAPAFLGKIYPASAQAMTDLKVLTINGEMLLDIMQSNRALLAQALASVFRKLHTLIDDVESLKTLTIRERLANFLLEHARSTPDGQAFTLPFSKSLIAAKIGTSPQQLSRTFTELKEFGVTSRGQKTTIEESDVLRAMLSKT</sequence>
<evidence type="ECO:0000256" key="2">
    <source>
        <dbReference type="ARBA" id="ARBA00023125"/>
    </source>
</evidence>
<dbReference type="InterPro" id="IPR018490">
    <property type="entry name" value="cNMP-bd_dom_sf"/>
</dbReference>
<protein>
    <recommendedName>
        <fullName evidence="8">Crp/Fnr family transcriptional regulator</fullName>
    </recommendedName>
</protein>
<evidence type="ECO:0000313" key="7">
    <source>
        <dbReference type="Proteomes" id="UP001318682"/>
    </source>
</evidence>
<evidence type="ECO:0000256" key="3">
    <source>
        <dbReference type="ARBA" id="ARBA00023163"/>
    </source>
</evidence>
<dbReference type="InterPro" id="IPR036388">
    <property type="entry name" value="WH-like_DNA-bd_sf"/>
</dbReference>
<name>A0ABZ2BQH7_9RHOB</name>
<dbReference type="PANTHER" id="PTHR24567">
    <property type="entry name" value="CRP FAMILY TRANSCRIPTIONAL REGULATORY PROTEIN"/>
    <property type="match status" value="1"/>
</dbReference>
<dbReference type="Gene3D" id="2.60.120.10">
    <property type="entry name" value="Jelly Rolls"/>
    <property type="match status" value="1"/>
</dbReference>
<evidence type="ECO:0000313" key="6">
    <source>
        <dbReference type="EMBL" id="WVX47154.1"/>
    </source>
</evidence>
<keyword evidence="7" id="KW-1185">Reference proteome</keyword>
<dbReference type="SUPFAM" id="SSF51206">
    <property type="entry name" value="cAMP-binding domain-like"/>
    <property type="match status" value="1"/>
</dbReference>
<dbReference type="InterPro" id="IPR036390">
    <property type="entry name" value="WH_DNA-bd_sf"/>
</dbReference>
<organism evidence="6 7">
    <name type="scientific">Roseobacter fucihabitans</name>
    <dbReference type="NCBI Taxonomy" id="1537242"/>
    <lineage>
        <taxon>Bacteria</taxon>
        <taxon>Pseudomonadati</taxon>
        <taxon>Pseudomonadota</taxon>
        <taxon>Alphaproteobacteria</taxon>
        <taxon>Rhodobacterales</taxon>
        <taxon>Roseobacteraceae</taxon>
        <taxon>Roseobacter</taxon>
    </lineage>
</organism>
<dbReference type="Pfam" id="PF13545">
    <property type="entry name" value="HTH_Crp_2"/>
    <property type="match status" value="1"/>
</dbReference>
<reference evidence="7" key="2">
    <citation type="submission" date="2024-01" db="EMBL/GenBank/DDBJ databases">
        <title>Roseobacter fucihabitans sp. nov., isolated from the brown alga Fucus spiralis.</title>
        <authorList>
            <person name="Hahnke S."/>
            <person name="Berger M."/>
            <person name="Schlingloff A."/>
            <person name="Athale I."/>
            <person name="Neumann-Schaal M."/>
            <person name="Adenaya A."/>
            <person name="Poehlein A."/>
            <person name="Daniel R."/>
            <person name="Pertersen J."/>
            <person name="Brinkhoff T."/>
        </authorList>
    </citation>
    <scope>NUCLEOTIDE SEQUENCE [LARGE SCALE GENOMIC DNA]</scope>
    <source>
        <strain evidence="7">B14</strain>
    </source>
</reference>
<dbReference type="PROSITE" id="PS50042">
    <property type="entry name" value="CNMP_BINDING_3"/>
    <property type="match status" value="1"/>
</dbReference>
<evidence type="ECO:0000259" key="5">
    <source>
        <dbReference type="PROSITE" id="PS51063"/>
    </source>
</evidence>
<feature type="domain" description="HTH crp-type" evidence="5">
    <location>
        <begin position="153"/>
        <end position="221"/>
    </location>
</feature>
<dbReference type="PROSITE" id="PS51063">
    <property type="entry name" value="HTH_CRP_2"/>
    <property type="match status" value="1"/>
</dbReference>
<feature type="domain" description="Cyclic nucleotide-binding" evidence="4">
    <location>
        <begin position="19"/>
        <end position="139"/>
    </location>
</feature>
<keyword evidence="3" id="KW-0804">Transcription</keyword>
<evidence type="ECO:0000259" key="4">
    <source>
        <dbReference type="PROSITE" id="PS50042"/>
    </source>
</evidence>
<dbReference type="SMART" id="SM00100">
    <property type="entry name" value="cNMP"/>
    <property type="match status" value="1"/>
</dbReference>
<dbReference type="CDD" id="cd00038">
    <property type="entry name" value="CAP_ED"/>
    <property type="match status" value="1"/>
</dbReference>